<reference evidence="2" key="2">
    <citation type="journal article" date="2016" name="Mol. Ecol.">
        <title>Population genomics of the filarial nematode parasite Wuchereria bancrofti from mosquitoes.</title>
        <authorList>
            <person name="Small S.T."/>
            <person name="Reimer L.J."/>
            <person name="Tisch D.J."/>
            <person name="King C.L."/>
            <person name="Christensen B.M."/>
            <person name="Siba P.M."/>
            <person name="Kazura J.W."/>
            <person name="Serre D."/>
            <person name="Zimmerman P.A."/>
        </authorList>
    </citation>
    <scope>NUCLEOTIDE SEQUENCE</scope>
    <source>
        <strain evidence="2">pt0022</strain>
    </source>
</reference>
<reference evidence="3" key="3">
    <citation type="submission" date="2024-02" db="UniProtKB">
        <authorList>
            <consortium name="WormBaseParasite"/>
        </authorList>
    </citation>
    <scope>IDENTIFICATION</scope>
    <source>
        <strain evidence="3">pt0022</strain>
    </source>
</reference>
<dbReference type="Pfam" id="PF10198">
    <property type="entry name" value="Ada3"/>
    <property type="match status" value="1"/>
</dbReference>
<name>A0AAF5RTA9_WUCBA</name>
<evidence type="ECO:0000256" key="1">
    <source>
        <dbReference type="SAM" id="MobiDB-lite"/>
    </source>
</evidence>
<feature type="region of interest" description="Disordered" evidence="1">
    <location>
        <begin position="1"/>
        <end position="23"/>
    </location>
</feature>
<dbReference type="AlphaFoldDB" id="A0AAF5RTA9"/>
<feature type="compositionally biased region" description="Basic and acidic residues" evidence="1">
    <location>
        <begin position="1"/>
        <end position="10"/>
    </location>
</feature>
<protein>
    <submittedName>
        <fullName evidence="3">Uncharacterized protein</fullName>
    </submittedName>
</protein>
<accession>A0AAF5RTA9</accession>
<feature type="region of interest" description="Disordered" evidence="1">
    <location>
        <begin position="297"/>
        <end position="325"/>
    </location>
</feature>
<dbReference type="Proteomes" id="UP000093561">
    <property type="component" value="Unassembled WGS sequence"/>
</dbReference>
<evidence type="ECO:0000313" key="3">
    <source>
        <dbReference type="WBParaSite" id="mrna-Wban_00876"/>
    </source>
</evidence>
<reference evidence="2" key="1">
    <citation type="submission" date="2015-03" db="EMBL/GenBank/DDBJ databases">
        <title>Wuchereria bancrofti Genome Sequencing Papua New Guinea Strain.</title>
        <authorList>
            <person name="Small S.T."/>
            <person name="Serre D."/>
            <person name="Zimmerman P.A."/>
        </authorList>
    </citation>
    <scope>NUCLEOTIDE SEQUENCE [LARGE SCALE GENOMIC DNA]</scope>
    <source>
        <strain evidence="2">pt0022</strain>
    </source>
</reference>
<organism evidence="2 3">
    <name type="scientific">Wuchereria bancrofti</name>
    <dbReference type="NCBI Taxonomy" id="6293"/>
    <lineage>
        <taxon>Eukaryota</taxon>
        <taxon>Metazoa</taxon>
        <taxon>Ecdysozoa</taxon>
        <taxon>Nematoda</taxon>
        <taxon>Chromadorea</taxon>
        <taxon>Rhabditida</taxon>
        <taxon>Spirurina</taxon>
        <taxon>Spiruromorpha</taxon>
        <taxon>Filarioidea</taxon>
        <taxon>Onchocercidae</taxon>
        <taxon>Wuchereria</taxon>
    </lineage>
</organism>
<feature type="compositionally biased region" description="Low complexity" evidence="1">
    <location>
        <begin position="11"/>
        <end position="23"/>
    </location>
</feature>
<dbReference type="WBParaSite" id="mrna-Wban_00876">
    <property type="protein sequence ID" value="mrna-Wban_00876"/>
    <property type="gene ID" value="Wban_00876"/>
</dbReference>
<sequence length="610" mass="70121">MKYRRIESSHLSRSPSSSLPYKLSRIPDDRSEQLMNDRLVVRGFLYLSRSHRFKAGALSPLHTRRGPLNDLVTPTPDFAEFDYVRECPKLLAVTSDEDCQNVAVTFSDLDKLQIELEQILVHTTDHQKKIYGEITFLTTGDYPSEDISIRLMPVYELKTSEPLPSCSKEIEREPIVEDPCMDGEINWLDEGFDVWPPINLSQKFWVFAREYLDPVDEEYLHQWWSSIIQLFNNDSISKLQSDLCPVRAKKSTCCDAVLHDGKASSLPSFSKWCTPASLHWNKSFILSENISSPTRLKLLNNDSSPPPNKIARFEKKPSSQSPRKTTSLLSDLVSAYVSEKIGNLGNHYNGVLPKLDKKNCPPKKDSFSLVQLEANDWLIRNEGTEREDAFPIAHPNGLISGGNDAASCGDTLEMLNYALADYLRRFGEKPDVNKCSKVIQEIIGPEGVEELVRKSASGKKDYSEDEVSATLKKLQTELTEKEIPWRSVVAKIWHRLLAEYLRMKLEQALDKADQEMFEIYDKYYSEFPRRRPMNEQEREECRCVFQRRNDVAQAYYGKKYSLNKWKHKVGCVKDLKFDICPKNKGLDRNSDYKICLINNIEFCSEYEIGS</sequence>
<dbReference type="InterPro" id="IPR019340">
    <property type="entry name" value="Histone_AcTrfase_su3"/>
</dbReference>
<proteinExistence type="predicted"/>
<evidence type="ECO:0000313" key="2">
    <source>
        <dbReference type="Proteomes" id="UP000093561"/>
    </source>
</evidence>